<comment type="caution">
    <text evidence="1">The sequence shown here is derived from an EMBL/GenBank/DDBJ whole genome shotgun (WGS) entry which is preliminary data.</text>
</comment>
<sequence length="253" mass="27874">MLLEELHVLLQCDELNLDITQTSSTDILTTAMVASKEANKPGTPFNNRGGKSNFRGRGRGPKNNNRGRGNPIQSSNPKPCCQICNRTGHTALDCYHRMDYSYQGRHPPSQLAVMAAAFNQNNDQQWYVDSGATSHITNYLNNLLLQSGYQGKDQVTVGNGQGSARKILFRGLSRNGLYPFPNFNHSSSTAAFLGVKTTASIWHQRLGHPSATILQKLAPLLSLQDSYDSWTLLMIAGSSSVLFEFVAYYSLSL</sequence>
<gene>
    <name evidence="1" type="ORF">MRB53_030596</name>
</gene>
<proteinExistence type="predicted"/>
<evidence type="ECO:0000313" key="1">
    <source>
        <dbReference type="EMBL" id="KAJ8622067.1"/>
    </source>
</evidence>
<accession>A0ACC2KMR0</accession>
<dbReference type="Proteomes" id="UP001234297">
    <property type="component" value="Chromosome 10"/>
</dbReference>
<organism evidence="1 2">
    <name type="scientific">Persea americana</name>
    <name type="common">Avocado</name>
    <dbReference type="NCBI Taxonomy" id="3435"/>
    <lineage>
        <taxon>Eukaryota</taxon>
        <taxon>Viridiplantae</taxon>
        <taxon>Streptophyta</taxon>
        <taxon>Embryophyta</taxon>
        <taxon>Tracheophyta</taxon>
        <taxon>Spermatophyta</taxon>
        <taxon>Magnoliopsida</taxon>
        <taxon>Magnoliidae</taxon>
        <taxon>Laurales</taxon>
        <taxon>Lauraceae</taxon>
        <taxon>Persea</taxon>
    </lineage>
</organism>
<protein>
    <submittedName>
        <fullName evidence="1">Uncharacterized protein</fullName>
    </submittedName>
</protein>
<name>A0ACC2KMR0_PERAE</name>
<dbReference type="EMBL" id="CM056818">
    <property type="protein sequence ID" value="KAJ8622067.1"/>
    <property type="molecule type" value="Genomic_DNA"/>
</dbReference>
<evidence type="ECO:0000313" key="2">
    <source>
        <dbReference type="Proteomes" id="UP001234297"/>
    </source>
</evidence>
<reference evidence="1 2" key="1">
    <citation type="journal article" date="2022" name="Hortic Res">
        <title>A haplotype resolved chromosomal level avocado genome allows analysis of novel avocado genes.</title>
        <authorList>
            <person name="Nath O."/>
            <person name="Fletcher S.J."/>
            <person name="Hayward A."/>
            <person name="Shaw L.M."/>
            <person name="Masouleh A.K."/>
            <person name="Furtado A."/>
            <person name="Henry R.J."/>
            <person name="Mitter N."/>
        </authorList>
    </citation>
    <scope>NUCLEOTIDE SEQUENCE [LARGE SCALE GENOMIC DNA]</scope>
    <source>
        <strain evidence="2">cv. Hass</strain>
    </source>
</reference>
<keyword evidence="2" id="KW-1185">Reference proteome</keyword>